<evidence type="ECO:0000256" key="2">
    <source>
        <dbReference type="SAM" id="MobiDB-lite"/>
    </source>
</evidence>
<accession>A0AAV7W017</accession>
<keyword evidence="4" id="KW-1185">Reference proteome</keyword>
<reference evidence="3" key="1">
    <citation type="journal article" date="2022" name="bioRxiv">
        <title>Sequencing and chromosome-scale assembly of the giantPleurodeles waltlgenome.</title>
        <authorList>
            <person name="Brown T."/>
            <person name="Elewa A."/>
            <person name="Iarovenko S."/>
            <person name="Subramanian E."/>
            <person name="Araus A.J."/>
            <person name="Petzold A."/>
            <person name="Susuki M."/>
            <person name="Suzuki K.-i.T."/>
            <person name="Hayashi T."/>
            <person name="Toyoda A."/>
            <person name="Oliveira C."/>
            <person name="Osipova E."/>
            <person name="Leigh N.D."/>
            <person name="Simon A."/>
            <person name="Yun M.H."/>
        </authorList>
    </citation>
    <scope>NUCLEOTIDE SEQUENCE</scope>
    <source>
        <strain evidence="3">20211129_DDA</strain>
        <tissue evidence="3">Liver</tissue>
    </source>
</reference>
<protein>
    <submittedName>
        <fullName evidence="3">Uncharacterized protein</fullName>
    </submittedName>
</protein>
<dbReference type="EMBL" id="JANPWB010000002">
    <property type="protein sequence ID" value="KAJ1205862.1"/>
    <property type="molecule type" value="Genomic_DNA"/>
</dbReference>
<dbReference type="AlphaFoldDB" id="A0AAV7W017"/>
<keyword evidence="1" id="KW-0175">Coiled coil</keyword>
<dbReference type="Proteomes" id="UP001066276">
    <property type="component" value="Chromosome 1_2"/>
</dbReference>
<comment type="caution">
    <text evidence="3">The sequence shown here is derived from an EMBL/GenBank/DDBJ whole genome shotgun (WGS) entry which is preliminary data.</text>
</comment>
<gene>
    <name evidence="3" type="ORF">NDU88_001287</name>
</gene>
<name>A0AAV7W017_PLEWA</name>
<evidence type="ECO:0000313" key="4">
    <source>
        <dbReference type="Proteomes" id="UP001066276"/>
    </source>
</evidence>
<organism evidence="3 4">
    <name type="scientific">Pleurodeles waltl</name>
    <name type="common">Iberian ribbed newt</name>
    <dbReference type="NCBI Taxonomy" id="8319"/>
    <lineage>
        <taxon>Eukaryota</taxon>
        <taxon>Metazoa</taxon>
        <taxon>Chordata</taxon>
        <taxon>Craniata</taxon>
        <taxon>Vertebrata</taxon>
        <taxon>Euteleostomi</taxon>
        <taxon>Amphibia</taxon>
        <taxon>Batrachia</taxon>
        <taxon>Caudata</taxon>
        <taxon>Salamandroidea</taxon>
        <taxon>Salamandridae</taxon>
        <taxon>Pleurodelinae</taxon>
        <taxon>Pleurodeles</taxon>
    </lineage>
</organism>
<proteinExistence type="predicted"/>
<feature type="coiled-coil region" evidence="1">
    <location>
        <begin position="5"/>
        <end position="71"/>
    </location>
</feature>
<evidence type="ECO:0000313" key="3">
    <source>
        <dbReference type="EMBL" id="KAJ1205862.1"/>
    </source>
</evidence>
<sequence>MVLGIDTALENITKLEKEIEGLTKEILDVTTLTNAKEALEALEKTSAEFTYITQQKKLDKLAKDLAKYDNKLTYPDTDEDYYKQDGTGKYVNKGRGGYKKYVTFSDTSVSDSSDSELPGPSTGGNQGGLEGPTDPTVF</sequence>
<feature type="region of interest" description="Disordered" evidence="2">
    <location>
        <begin position="106"/>
        <end position="138"/>
    </location>
</feature>
<feature type="compositionally biased region" description="Gly residues" evidence="2">
    <location>
        <begin position="121"/>
        <end position="130"/>
    </location>
</feature>
<evidence type="ECO:0000256" key="1">
    <source>
        <dbReference type="SAM" id="Coils"/>
    </source>
</evidence>